<name>A0ABY9RZR8_9ACTN</name>
<dbReference type="Pfam" id="PF13523">
    <property type="entry name" value="Acetyltransf_8"/>
    <property type="match status" value="1"/>
</dbReference>
<dbReference type="Gene3D" id="3.40.630.30">
    <property type="match status" value="1"/>
</dbReference>
<dbReference type="Proteomes" id="UP001250858">
    <property type="component" value="Chromosome"/>
</dbReference>
<keyword evidence="6" id="KW-0012">Acyltransferase</keyword>
<dbReference type="RefSeq" id="WP_128976683.1">
    <property type="nucleotide sequence ID" value="NZ_CP133762.1"/>
</dbReference>
<comment type="pathway">
    <text evidence="2">Siderophore biosynthesis; mycobactin biosynthesis.</text>
</comment>
<dbReference type="EMBL" id="CP133762">
    <property type="protein sequence ID" value="WMX47679.1"/>
    <property type="molecule type" value="Genomic_DNA"/>
</dbReference>
<evidence type="ECO:0000313" key="6">
    <source>
        <dbReference type="EMBL" id="WMX47679.1"/>
    </source>
</evidence>
<protein>
    <recommendedName>
        <fullName evidence="3">Lysine N-acyltransferase MbtK</fullName>
    </recommendedName>
    <alternativeName>
        <fullName evidence="4">Mycobactin synthase protein K</fullName>
    </alternativeName>
</protein>
<evidence type="ECO:0000313" key="7">
    <source>
        <dbReference type="Proteomes" id="UP001250858"/>
    </source>
</evidence>
<evidence type="ECO:0000256" key="1">
    <source>
        <dbReference type="ARBA" id="ARBA00003818"/>
    </source>
</evidence>
<reference evidence="6 7" key="1">
    <citation type="submission" date="2023-09" db="EMBL/GenBank/DDBJ databases">
        <title>Complete genome of Streptomyces roseicoloratus T14.</title>
        <authorList>
            <person name="Bashizi T."/>
            <person name="Kim M.-J."/>
            <person name="Lee G."/>
            <person name="Tagele S.B."/>
            <person name="Shin J.-H."/>
        </authorList>
    </citation>
    <scope>NUCLEOTIDE SEQUENCE [LARGE SCALE GENOMIC DNA]</scope>
    <source>
        <strain evidence="6 7">T14</strain>
    </source>
</reference>
<proteinExistence type="predicted"/>
<keyword evidence="6" id="KW-0808">Transferase</keyword>
<sequence length="193" mass="21438">MTATTEHEHADEYEHTVEGLGTVRVERVDPDRDAALIHGWVANERARFWGMRETTVEEVRDVYAHLDSLETHHGFLVRLDGEPVALFQTYEPEADRVSECYAVEPGDIGVHFLVAPSSTPRAGFTMGILEALTEFAMKDRKRAVAEPDAANEKAIALLVRAGFALGPEVVLPEVDLPEVHIPAKKARLAFLTR</sequence>
<dbReference type="SMART" id="SM01006">
    <property type="entry name" value="AlcB"/>
    <property type="match status" value="1"/>
</dbReference>
<dbReference type="GO" id="GO:0016746">
    <property type="term" value="F:acyltransferase activity"/>
    <property type="evidence" value="ECO:0007669"/>
    <property type="project" value="UniProtKB-KW"/>
</dbReference>
<feature type="domain" description="Acyltransferase MbtK/IucB-like conserved" evidence="5">
    <location>
        <begin position="26"/>
        <end position="74"/>
    </location>
</feature>
<accession>A0ABY9RZR8</accession>
<dbReference type="PANTHER" id="PTHR31438:SF1">
    <property type="entry name" value="LYSINE N-ACYLTRANSFERASE C17G9.06C-RELATED"/>
    <property type="match status" value="1"/>
</dbReference>
<dbReference type="PANTHER" id="PTHR31438">
    <property type="entry name" value="LYSINE N-ACYLTRANSFERASE C17G9.06C-RELATED"/>
    <property type="match status" value="1"/>
</dbReference>
<dbReference type="SUPFAM" id="SSF55729">
    <property type="entry name" value="Acyl-CoA N-acyltransferases (Nat)"/>
    <property type="match status" value="1"/>
</dbReference>
<dbReference type="InterPro" id="IPR016181">
    <property type="entry name" value="Acyl_CoA_acyltransferase"/>
</dbReference>
<comment type="function">
    <text evidence="1">Acyltransferase required for the direct transfer of medium- to long-chain fatty acyl moieties from a carrier protein (MbtL) on to the epsilon-amino group of lysine residue in the mycobactin core.</text>
</comment>
<evidence type="ECO:0000259" key="5">
    <source>
        <dbReference type="SMART" id="SM01006"/>
    </source>
</evidence>
<evidence type="ECO:0000256" key="4">
    <source>
        <dbReference type="ARBA" id="ARBA00031122"/>
    </source>
</evidence>
<evidence type="ECO:0000256" key="3">
    <source>
        <dbReference type="ARBA" id="ARBA00020586"/>
    </source>
</evidence>
<dbReference type="InterPro" id="IPR019432">
    <property type="entry name" value="Acyltransferase_MbtK/IucB-like"/>
</dbReference>
<keyword evidence="7" id="KW-1185">Reference proteome</keyword>
<gene>
    <name evidence="6" type="ORF">RGF97_26705</name>
</gene>
<organism evidence="6 7">
    <name type="scientific">Streptomyces roseicoloratus</name>
    <dbReference type="NCBI Taxonomy" id="2508722"/>
    <lineage>
        <taxon>Bacteria</taxon>
        <taxon>Bacillati</taxon>
        <taxon>Actinomycetota</taxon>
        <taxon>Actinomycetes</taxon>
        <taxon>Kitasatosporales</taxon>
        <taxon>Streptomycetaceae</taxon>
        <taxon>Streptomyces</taxon>
    </lineage>
</organism>
<evidence type="ECO:0000256" key="2">
    <source>
        <dbReference type="ARBA" id="ARBA00005102"/>
    </source>
</evidence>